<dbReference type="Proteomes" id="UP000794436">
    <property type="component" value="Unassembled WGS sequence"/>
</dbReference>
<dbReference type="AlphaFoldDB" id="A0A8K1FRG5"/>
<proteinExistence type="predicted"/>
<protein>
    <submittedName>
        <fullName evidence="1">Uncharacterized protein</fullName>
    </submittedName>
</protein>
<sequence length="348" mass="39400">MTEDAWSFLDHRFASPPSQLQVVRLYEDERPWLSVKVPLGLKSMKELREGCLLTSAMGLLTKTGNEWTKKTKKRFKERSERDKITSSEFHKPLPSLDVSFALARVNDWFDWNSSMNAAGSGDFVKSLVLKGGRGRNTEYITDILTKSPNVRSLTILETTGPLVEGITNSYVPGGGPRELTFKKWKEDEETSVVKFCDQLADPTTPMAQRLKKLVLNEKSGDGWPFKVETAKAFARVLHSTTPLHHFEVYMPPKAADFCLTFKDRLFDRSRASDEENSIDRFADIARPVPMRAKCAFLSVAPKTLGQANLKSILEYASLATSYELILDWCTETKLIKVPKSVLMFKDLY</sequence>
<evidence type="ECO:0000313" key="2">
    <source>
        <dbReference type="Proteomes" id="UP000794436"/>
    </source>
</evidence>
<reference evidence="1" key="1">
    <citation type="submission" date="2019-03" db="EMBL/GenBank/DDBJ databases">
        <title>Long read genome sequence of the mycoparasitic Pythium oligandrum ATCC 38472 isolated from sugarbeet rhizosphere.</title>
        <authorList>
            <person name="Gaulin E."/>
        </authorList>
    </citation>
    <scope>NUCLEOTIDE SEQUENCE</scope>
    <source>
        <strain evidence="1">ATCC 38472_TT</strain>
    </source>
</reference>
<organism evidence="1 2">
    <name type="scientific">Pythium oligandrum</name>
    <name type="common">Mycoparasitic fungus</name>
    <dbReference type="NCBI Taxonomy" id="41045"/>
    <lineage>
        <taxon>Eukaryota</taxon>
        <taxon>Sar</taxon>
        <taxon>Stramenopiles</taxon>
        <taxon>Oomycota</taxon>
        <taxon>Peronosporomycetes</taxon>
        <taxon>Pythiales</taxon>
        <taxon>Pythiaceae</taxon>
        <taxon>Pythium</taxon>
    </lineage>
</organism>
<comment type="caution">
    <text evidence="1">The sequence shown here is derived from an EMBL/GenBank/DDBJ whole genome shotgun (WGS) entry which is preliminary data.</text>
</comment>
<keyword evidence="2" id="KW-1185">Reference proteome</keyword>
<name>A0A8K1FRG5_PYTOL</name>
<dbReference type="EMBL" id="SPLM01000004">
    <property type="protein sequence ID" value="TMW67558.1"/>
    <property type="molecule type" value="Genomic_DNA"/>
</dbReference>
<evidence type="ECO:0000313" key="1">
    <source>
        <dbReference type="EMBL" id="TMW67558.1"/>
    </source>
</evidence>
<accession>A0A8K1FRG5</accession>
<gene>
    <name evidence="1" type="ORF">Poli38472_011178</name>
</gene>